<evidence type="ECO:0000313" key="5">
    <source>
        <dbReference type="Proteomes" id="UP000018208"/>
    </source>
</evidence>
<dbReference type="InterPro" id="IPR036249">
    <property type="entry name" value="Thioredoxin-like_sf"/>
</dbReference>
<dbReference type="InterPro" id="IPR013766">
    <property type="entry name" value="Thioredoxin_domain"/>
</dbReference>
<dbReference type="Pfam" id="PF00085">
    <property type="entry name" value="Thioredoxin"/>
    <property type="match status" value="1"/>
</dbReference>
<dbReference type="EMBL" id="AUWU02000001">
    <property type="protein sequence ID" value="KAH0577247.1"/>
    <property type="molecule type" value="Genomic_DNA"/>
</dbReference>
<reference evidence="2 3" key="1">
    <citation type="journal article" date="2014" name="PLoS Genet.">
        <title>The Genome of Spironucleus salmonicida Highlights a Fish Pathogen Adapted to Fluctuating Environments.</title>
        <authorList>
            <person name="Xu F."/>
            <person name="Jerlstrom-Hultqvist J."/>
            <person name="Einarsson E."/>
            <person name="Astvaldsson A."/>
            <person name="Svard S.G."/>
            <person name="Andersson J.O."/>
        </authorList>
    </citation>
    <scope>NUCLEOTIDE SEQUENCE</scope>
    <source>
        <strain evidence="3">ATCC 50377</strain>
    </source>
</reference>
<dbReference type="Gene3D" id="3.40.30.10">
    <property type="entry name" value="Glutaredoxin"/>
    <property type="match status" value="1"/>
</dbReference>
<dbReference type="VEuPathDB" id="GiardiaDB:SS50377_20598"/>
<feature type="domain" description="Thioredoxin" evidence="1">
    <location>
        <begin position="17"/>
        <end position="96"/>
    </location>
</feature>
<evidence type="ECO:0000313" key="2">
    <source>
        <dbReference type="EMBL" id="EST45868.1"/>
    </source>
</evidence>
<dbReference type="GO" id="GO:0016853">
    <property type="term" value="F:isomerase activity"/>
    <property type="evidence" value="ECO:0007669"/>
    <property type="project" value="UniProtKB-KW"/>
</dbReference>
<keyword evidence="3" id="KW-0413">Isomerase</keyword>
<accession>V6LNP9</accession>
<protein>
    <submittedName>
        <fullName evidence="3">Protein disulfide isomerase</fullName>
    </submittedName>
    <submittedName>
        <fullName evidence="2">Thioredoxin domain-containing protein</fullName>
    </submittedName>
</protein>
<dbReference type="EMBL" id="KI546087">
    <property type="protein sequence ID" value="EST45868.1"/>
    <property type="molecule type" value="Genomic_DNA"/>
</dbReference>
<dbReference type="VEuPathDB" id="GiardiaDB:SS50377_28782"/>
<keyword evidence="5" id="KW-1185">Reference proteome</keyword>
<organism evidence="2">
    <name type="scientific">Spironucleus salmonicida</name>
    <dbReference type="NCBI Taxonomy" id="348837"/>
    <lineage>
        <taxon>Eukaryota</taxon>
        <taxon>Metamonada</taxon>
        <taxon>Diplomonadida</taxon>
        <taxon>Hexamitidae</taxon>
        <taxon>Hexamitinae</taxon>
        <taxon>Spironucleus</taxon>
    </lineage>
</organism>
<name>V6LNP9_9EUKA</name>
<sequence>MMLLLQSVTLTADVSYVKQAAKGSVFTIFTIPNCAFSAIARPKFEAVEDKFSDLQLFEFDCSQDFEYCKKIGVLGYPTFKLYNDRKMIGDFHPTWPRELEVFVEWLKMNNIK</sequence>
<dbReference type="SUPFAM" id="SSF52833">
    <property type="entry name" value="Thioredoxin-like"/>
    <property type="match status" value="1"/>
</dbReference>
<dbReference type="OrthoDB" id="1899781at2759"/>
<proteinExistence type="predicted"/>
<dbReference type="AlphaFoldDB" id="V6LNP9"/>
<gene>
    <name evidence="2" type="ORF">SS50377_14155</name>
    <name evidence="4" type="ORF">SS50377_20598</name>
    <name evidence="3" type="ORF">SS50377_28782</name>
</gene>
<evidence type="ECO:0000313" key="4">
    <source>
        <dbReference type="EMBL" id="KAH0577247.1"/>
    </source>
</evidence>
<evidence type="ECO:0000313" key="3">
    <source>
        <dbReference type="EMBL" id="KAH0569357.1"/>
    </source>
</evidence>
<dbReference type="Proteomes" id="UP000018208">
    <property type="component" value="Unassembled WGS sequence"/>
</dbReference>
<reference evidence="3" key="2">
    <citation type="submission" date="2020-12" db="EMBL/GenBank/DDBJ databases">
        <title>New Spironucleus salmonicida genome in near-complete chromosomes.</title>
        <authorList>
            <person name="Xu F."/>
            <person name="Kurt Z."/>
            <person name="Jimenez-Gonzalez A."/>
            <person name="Astvaldsson A."/>
            <person name="Andersson J.O."/>
            <person name="Svard S.G."/>
        </authorList>
    </citation>
    <scope>NUCLEOTIDE SEQUENCE</scope>
    <source>
        <strain evidence="3">ATCC 50377</strain>
    </source>
</reference>
<dbReference type="CDD" id="cd02961">
    <property type="entry name" value="PDI_a_family"/>
    <property type="match status" value="1"/>
</dbReference>
<evidence type="ECO:0000259" key="1">
    <source>
        <dbReference type="Pfam" id="PF00085"/>
    </source>
</evidence>
<dbReference type="EMBL" id="AUWU02000024">
    <property type="protein sequence ID" value="KAH0569357.1"/>
    <property type="molecule type" value="Genomic_DNA"/>
</dbReference>